<dbReference type="Gene3D" id="3.30.160.880">
    <property type="entry name" value="Cell division protein ZapA protomer, N-terminal domain"/>
    <property type="match status" value="1"/>
</dbReference>
<gene>
    <name evidence="12" type="ORF">SAOR_03820</name>
</gene>
<keyword evidence="6" id="KW-0175">Coiled coil</keyword>
<dbReference type="GO" id="GO:0000917">
    <property type="term" value="P:division septum assembly"/>
    <property type="evidence" value="ECO:0007669"/>
    <property type="project" value="UniProtKB-KW"/>
</dbReference>
<dbReference type="RefSeq" id="WP_123630299.1">
    <property type="nucleotide sequence ID" value="NZ_AYKH01000005.1"/>
</dbReference>
<dbReference type="AlphaFoldDB" id="A0A423PUB2"/>
<evidence type="ECO:0000313" key="13">
    <source>
        <dbReference type="Proteomes" id="UP000283993"/>
    </source>
</evidence>
<proteinExistence type="inferred from homology"/>
<sequence>MASEKQPAALTIRILGRDYSVACPEGERESLLASAEYLSRRMHAIQRKGKTLGIDRIAVMAALNIARDLIAAERKLERQGVEPGAGTPAGDDQIEERLSQLQLRIESALDDRG</sequence>
<evidence type="ECO:0000256" key="7">
    <source>
        <dbReference type="ARBA" id="ARBA00023210"/>
    </source>
</evidence>
<evidence type="ECO:0000313" key="12">
    <source>
        <dbReference type="EMBL" id="ROO29195.1"/>
    </source>
</evidence>
<evidence type="ECO:0000256" key="6">
    <source>
        <dbReference type="ARBA" id="ARBA00023054"/>
    </source>
</evidence>
<dbReference type="PANTHER" id="PTHR34981:SF1">
    <property type="entry name" value="CELL DIVISION PROTEIN ZAPA"/>
    <property type="match status" value="1"/>
</dbReference>
<dbReference type="Pfam" id="PF05164">
    <property type="entry name" value="ZapA"/>
    <property type="match status" value="1"/>
</dbReference>
<organism evidence="12 13">
    <name type="scientific">Salinisphaera orenii MK-B5</name>
    <dbReference type="NCBI Taxonomy" id="856730"/>
    <lineage>
        <taxon>Bacteria</taxon>
        <taxon>Pseudomonadati</taxon>
        <taxon>Pseudomonadota</taxon>
        <taxon>Gammaproteobacteria</taxon>
        <taxon>Salinisphaerales</taxon>
        <taxon>Salinisphaeraceae</taxon>
        <taxon>Salinisphaera</taxon>
    </lineage>
</organism>
<evidence type="ECO:0000256" key="3">
    <source>
        <dbReference type="ARBA" id="ARBA00015195"/>
    </source>
</evidence>
<comment type="similarity">
    <text evidence="2">Belongs to the ZapA family. Type 1 subfamily.</text>
</comment>
<evidence type="ECO:0000256" key="8">
    <source>
        <dbReference type="ARBA" id="ARBA00023306"/>
    </source>
</evidence>
<keyword evidence="4" id="KW-0963">Cytoplasm</keyword>
<dbReference type="InterPro" id="IPR042233">
    <property type="entry name" value="Cell_div_ZapA_N"/>
</dbReference>
<evidence type="ECO:0000256" key="4">
    <source>
        <dbReference type="ARBA" id="ARBA00022490"/>
    </source>
</evidence>
<dbReference type="InterPro" id="IPR036192">
    <property type="entry name" value="Cell_div_ZapA-like_sf"/>
</dbReference>
<evidence type="ECO:0000256" key="11">
    <source>
        <dbReference type="ARBA" id="ARBA00033158"/>
    </source>
</evidence>
<comment type="function">
    <text evidence="9">Activator of cell division through the inhibition of FtsZ GTPase activity, therefore promoting FtsZ assembly into bundles of protofilaments necessary for the formation of the division Z ring. It is recruited early at mid-cell but it is not essential for cell division.</text>
</comment>
<dbReference type="Gene3D" id="1.20.5.50">
    <property type="match status" value="1"/>
</dbReference>
<accession>A0A423PUB2</accession>
<comment type="subunit">
    <text evidence="10">Homodimer. Interacts with FtsZ.</text>
</comment>
<evidence type="ECO:0000256" key="5">
    <source>
        <dbReference type="ARBA" id="ARBA00022618"/>
    </source>
</evidence>
<evidence type="ECO:0000256" key="2">
    <source>
        <dbReference type="ARBA" id="ARBA00010074"/>
    </source>
</evidence>
<protein>
    <recommendedName>
        <fullName evidence="3">Cell division protein ZapA</fullName>
    </recommendedName>
    <alternativeName>
        <fullName evidence="11">Z ring-associated protein ZapA</fullName>
    </alternativeName>
</protein>
<name>A0A423PUB2_9GAMM</name>
<evidence type="ECO:0000256" key="1">
    <source>
        <dbReference type="ARBA" id="ARBA00004496"/>
    </source>
</evidence>
<dbReference type="GO" id="GO:0005829">
    <property type="term" value="C:cytosol"/>
    <property type="evidence" value="ECO:0007669"/>
    <property type="project" value="TreeGrafter"/>
</dbReference>
<dbReference type="EMBL" id="AYKH01000005">
    <property type="protein sequence ID" value="ROO29195.1"/>
    <property type="molecule type" value="Genomic_DNA"/>
</dbReference>
<dbReference type="InterPro" id="IPR007838">
    <property type="entry name" value="Cell_div_ZapA-like"/>
</dbReference>
<keyword evidence="7" id="KW-0717">Septation</keyword>
<comment type="subcellular location">
    <subcellularLocation>
        <location evidence="1">Cytoplasm</location>
    </subcellularLocation>
</comment>
<dbReference type="GO" id="GO:0043093">
    <property type="term" value="P:FtsZ-dependent cytokinesis"/>
    <property type="evidence" value="ECO:0007669"/>
    <property type="project" value="TreeGrafter"/>
</dbReference>
<evidence type="ECO:0000256" key="10">
    <source>
        <dbReference type="ARBA" id="ARBA00026068"/>
    </source>
</evidence>
<dbReference type="GO" id="GO:0032153">
    <property type="term" value="C:cell division site"/>
    <property type="evidence" value="ECO:0007669"/>
    <property type="project" value="TreeGrafter"/>
</dbReference>
<evidence type="ECO:0000256" key="9">
    <source>
        <dbReference type="ARBA" id="ARBA00024910"/>
    </source>
</evidence>
<reference evidence="12 13" key="1">
    <citation type="submission" date="2013-10" db="EMBL/GenBank/DDBJ databases">
        <title>Salinisphaera orenii MK-B5 Genome Sequencing.</title>
        <authorList>
            <person name="Lai Q."/>
            <person name="Li C."/>
            <person name="Shao Z."/>
        </authorList>
    </citation>
    <scope>NUCLEOTIDE SEQUENCE [LARGE SCALE GENOMIC DNA]</scope>
    <source>
        <strain evidence="12 13">MK-B5</strain>
    </source>
</reference>
<keyword evidence="5" id="KW-0132">Cell division</keyword>
<dbReference type="GO" id="GO:0000921">
    <property type="term" value="P:septin ring assembly"/>
    <property type="evidence" value="ECO:0007669"/>
    <property type="project" value="TreeGrafter"/>
</dbReference>
<comment type="caution">
    <text evidence="12">The sequence shown here is derived from an EMBL/GenBank/DDBJ whole genome shotgun (WGS) entry which is preliminary data.</text>
</comment>
<dbReference type="SUPFAM" id="SSF102829">
    <property type="entry name" value="Cell division protein ZapA-like"/>
    <property type="match status" value="1"/>
</dbReference>
<keyword evidence="13" id="KW-1185">Reference proteome</keyword>
<keyword evidence="8" id="KW-0131">Cell cycle</keyword>
<dbReference type="GO" id="GO:0030428">
    <property type="term" value="C:cell septum"/>
    <property type="evidence" value="ECO:0007669"/>
    <property type="project" value="TreeGrafter"/>
</dbReference>
<dbReference type="Proteomes" id="UP000283993">
    <property type="component" value="Unassembled WGS sequence"/>
</dbReference>
<dbReference type="PANTHER" id="PTHR34981">
    <property type="entry name" value="CELL DIVISION PROTEIN ZAPA"/>
    <property type="match status" value="1"/>
</dbReference>